<evidence type="ECO:0000313" key="9">
    <source>
        <dbReference type="EMBL" id="HJH23488.1"/>
    </source>
</evidence>
<dbReference type="GO" id="GO:0005886">
    <property type="term" value="C:plasma membrane"/>
    <property type="evidence" value="ECO:0007669"/>
    <property type="project" value="UniProtKB-SubCell"/>
</dbReference>
<dbReference type="PANTHER" id="PTHR30465">
    <property type="entry name" value="INNER MEMBRANE ABC TRANSPORTER"/>
    <property type="match status" value="1"/>
</dbReference>
<feature type="transmembrane region" description="Helical" evidence="7">
    <location>
        <begin position="190"/>
        <end position="206"/>
    </location>
</feature>
<evidence type="ECO:0000256" key="4">
    <source>
        <dbReference type="ARBA" id="ARBA00022692"/>
    </source>
</evidence>
<keyword evidence="2 7" id="KW-0813">Transport</keyword>
<dbReference type="AlphaFoldDB" id="A0A9D2VEQ7"/>
<sequence length="325" mass="36151">MLPYILRRLGYGVLILLGVNLLTFVLFFTVNTPDDMARLAIGGQRISTEAIEQWKAQQGYNKPLFINQDQPGVKALQDTIFYERSVPLLRFDFGFSDSGHDIGQEIKSRMGPSLALALPTFILGLAVSVAFALFLVFFKHTRIDFYGVVLCVVLLSISGLFYIIAGQWLFAKVLGWVPYSGWTSGLDTTRFLILPVLIGIISRVGGESRFYRSLFLEEASKDYIRTARAKGLSEYHVLFKHLLRNALLPILTGTVTAIPLLFMGSLIAESFFGIPGLGSYTIEAINAQDLSIVRAMVFLGSVLYIVGLILADISYTLVDPRVRFE</sequence>
<feature type="domain" description="ABC transmembrane type-1" evidence="8">
    <location>
        <begin position="110"/>
        <end position="314"/>
    </location>
</feature>
<keyword evidence="12" id="KW-1185">Reference proteome</keyword>
<dbReference type="CDD" id="cd06261">
    <property type="entry name" value="TM_PBP2"/>
    <property type="match status" value="1"/>
</dbReference>
<evidence type="ECO:0000256" key="1">
    <source>
        <dbReference type="ARBA" id="ARBA00004651"/>
    </source>
</evidence>
<evidence type="ECO:0000313" key="10">
    <source>
        <dbReference type="EMBL" id="NJB66191.1"/>
    </source>
</evidence>
<reference evidence="9" key="3">
    <citation type="submission" date="2021-09" db="EMBL/GenBank/DDBJ databases">
        <authorList>
            <person name="Gilroy R."/>
        </authorList>
    </citation>
    <scope>NUCLEOTIDE SEQUENCE</scope>
    <source>
        <strain evidence="9">CHK175-13533</strain>
    </source>
</reference>
<dbReference type="EMBL" id="DYTQ01000039">
    <property type="protein sequence ID" value="HJH23488.1"/>
    <property type="molecule type" value="Genomic_DNA"/>
</dbReference>
<accession>A0A9D2VEQ7</accession>
<dbReference type="InterPro" id="IPR000515">
    <property type="entry name" value="MetI-like"/>
</dbReference>
<dbReference type="PANTHER" id="PTHR30465:SF0">
    <property type="entry name" value="OLIGOPEPTIDE TRANSPORT SYSTEM PERMEASE PROTEIN APPB"/>
    <property type="match status" value="1"/>
</dbReference>
<protein>
    <submittedName>
        <fullName evidence="9">ABC transporter permease</fullName>
    </submittedName>
    <submittedName>
        <fullName evidence="10">Peptide/nickel transport system permease protein</fullName>
    </submittedName>
</protein>
<reference evidence="9" key="2">
    <citation type="journal article" date="2021" name="PeerJ">
        <title>Extensive microbial diversity within the chicken gut microbiome revealed by metagenomics and culture.</title>
        <authorList>
            <person name="Gilroy R."/>
            <person name="Ravi A."/>
            <person name="Getino M."/>
            <person name="Pursley I."/>
            <person name="Horton D.L."/>
            <person name="Alikhan N.F."/>
            <person name="Baker D."/>
            <person name="Gharbi K."/>
            <person name="Hall N."/>
            <person name="Watson M."/>
            <person name="Adriaenssens E.M."/>
            <person name="Foster-Nyarko E."/>
            <person name="Jarju S."/>
            <person name="Secka A."/>
            <person name="Antonio M."/>
            <person name="Oren A."/>
            <person name="Chaudhuri R.R."/>
            <person name="La Ragione R."/>
            <person name="Hildebrand F."/>
            <person name="Pallen M.J."/>
        </authorList>
    </citation>
    <scope>NUCLEOTIDE SEQUENCE</scope>
    <source>
        <strain evidence="9">CHK175-13533</strain>
    </source>
</reference>
<feature type="transmembrane region" description="Helical" evidence="7">
    <location>
        <begin position="246"/>
        <end position="272"/>
    </location>
</feature>
<comment type="caution">
    <text evidence="9">The sequence shown here is derived from an EMBL/GenBank/DDBJ whole genome shotgun (WGS) entry which is preliminary data.</text>
</comment>
<name>A0A9D2VEQ7_9BURK</name>
<feature type="transmembrane region" description="Helical" evidence="7">
    <location>
        <begin position="116"/>
        <end position="138"/>
    </location>
</feature>
<evidence type="ECO:0000256" key="3">
    <source>
        <dbReference type="ARBA" id="ARBA00022475"/>
    </source>
</evidence>
<keyword evidence="3" id="KW-1003">Cell membrane</keyword>
<evidence type="ECO:0000256" key="5">
    <source>
        <dbReference type="ARBA" id="ARBA00022989"/>
    </source>
</evidence>
<dbReference type="EMBL" id="JAATIZ010000005">
    <property type="protein sequence ID" value="NJB66191.1"/>
    <property type="molecule type" value="Genomic_DNA"/>
</dbReference>
<keyword evidence="4 7" id="KW-0812">Transmembrane</keyword>
<evidence type="ECO:0000256" key="2">
    <source>
        <dbReference type="ARBA" id="ARBA00022448"/>
    </source>
</evidence>
<dbReference type="Pfam" id="PF00528">
    <property type="entry name" value="BPD_transp_1"/>
    <property type="match status" value="1"/>
</dbReference>
<dbReference type="InterPro" id="IPR035906">
    <property type="entry name" value="MetI-like_sf"/>
</dbReference>
<evidence type="ECO:0000313" key="11">
    <source>
        <dbReference type="Proteomes" id="UP000700248"/>
    </source>
</evidence>
<dbReference type="Gene3D" id="1.10.3720.10">
    <property type="entry name" value="MetI-like"/>
    <property type="match status" value="1"/>
</dbReference>
<feature type="transmembrane region" description="Helical" evidence="7">
    <location>
        <begin position="292"/>
        <end position="318"/>
    </location>
</feature>
<keyword evidence="6 7" id="KW-0472">Membrane</keyword>
<dbReference type="RefSeq" id="WP_167662125.1">
    <property type="nucleotide sequence ID" value="NZ_BMCQ01000007.1"/>
</dbReference>
<dbReference type="SUPFAM" id="SSF161098">
    <property type="entry name" value="MetI-like"/>
    <property type="match status" value="1"/>
</dbReference>
<feature type="transmembrane region" description="Helical" evidence="7">
    <location>
        <begin position="145"/>
        <end position="170"/>
    </location>
</feature>
<dbReference type="Proteomes" id="UP000700248">
    <property type="component" value="Unassembled WGS sequence"/>
</dbReference>
<evidence type="ECO:0000313" key="12">
    <source>
        <dbReference type="Proteomes" id="UP000783934"/>
    </source>
</evidence>
<gene>
    <name evidence="10" type="ORF">GGR41_002453</name>
    <name evidence="9" type="ORF">K8U84_02930</name>
</gene>
<reference evidence="10 12" key="1">
    <citation type="submission" date="2020-03" db="EMBL/GenBank/DDBJ databases">
        <title>Genomic Encyclopedia of Type Strains, Phase IV (KMG-IV): sequencing the most valuable type-strain genomes for metagenomic binning, comparative biology and taxonomic classification.</title>
        <authorList>
            <person name="Goeker M."/>
        </authorList>
    </citation>
    <scope>NUCLEOTIDE SEQUENCE [LARGE SCALE GENOMIC DNA]</scope>
    <source>
        <strain evidence="10 12">DSM 26613</strain>
    </source>
</reference>
<dbReference type="GO" id="GO:0055085">
    <property type="term" value="P:transmembrane transport"/>
    <property type="evidence" value="ECO:0007669"/>
    <property type="project" value="InterPro"/>
</dbReference>
<comment type="subcellular location">
    <subcellularLocation>
        <location evidence="1 7">Cell membrane</location>
        <topology evidence="1 7">Multi-pass membrane protein</topology>
    </subcellularLocation>
</comment>
<dbReference type="Proteomes" id="UP000783934">
    <property type="component" value="Unassembled WGS sequence"/>
</dbReference>
<feature type="transmembrane region" description="Helical" evidence="7">
    <location>
        <begin position="9"/>
        <end position="30"/>
    </location>
</feature>
<comment type="similarity">
    <text evidence="7">Belongs to the binding-protein-dependent transport system permease family.</text>
</comment>
<dbReference type="PROSITE" id="PS50928">
    <property type="entry name" value="ABC_TM1"/>
    <property type="match status" value="1"/>
</dbReference>
<evidence type="ECO:0000259" key="8">
    <source>
        <dbReference type="PROSITE" id="PS50928"/>
    </source>
</evidence>
<dbReference type="InterPro" id="IPR045621">
    <property type="entry name" value="BPD_transp_1_N"/>
</dbReference>
<organism evidence="9 11">
    <name type="scientific">Paenalcaligenes hominis</name>
    <dbReference type="NCBI Taxonomy" id="643674"/>
    <lineage>
        <taxon>Bacteria</taxon>
        <taxon>Pseudomonadati</taxon>
        <taxon>Pseudomonadota</taxon>
        <taxon>Betaproteobacteria</taxon>
        <taxon>Burkholderiales</taxon>
        <taxon>Alcaligenaceae</taxon>
        <taxon>Paenalcaligenes</taxon>
    </lineage>
</organism>
<keyword evidence="5 7" id="KW-1133">Transmembrane helix</keyword>
<evidence type="ECO:0000256" key="7">
    <source>
        <dbReference type="RuleBase" id="RU363032"/>
    </source>
</evidence>
<proteinExistence type="inferred from homology"/>
<evidence type="ECO:0000256" key="6">
    <source>
        <dbReference type="ARBA" id="ARBA00023136"/>
    </source>
</evidence>
<dbReference type="Pfam" id="PF19300">
    <property type="entry name" value="BPD_transp_1_N"/>
    <property type="match status" value="1"/>
</dbReference>